<dbReference type="AlphaFoldDB" id="A0A8J5XSF8"/>
<evidence type="ECO:0000259" key="7">
    <source>
        <dbReference type="PROSITE" id="PS51192"/>
    </source>
</evidence>
<evidence type="ECO:0000259" key="9">
    <source>
        <dbReference type="PROSITE" id="PS51195"/>
    </source>
</evidence>
<dbReference type="OrthoDB" id="10256233at2759"/>
<name>A0A8J5XSF8_DIALT</name>
<organism evidence="10 11">
    <name type="scientific">Diacronema lutheri</name>
    <name type="common">Unicellular marine alga</name>
    <name type="synonym">Monochrysis lutheri</name>
    <dbReference type="NCBI Taxonomy" id="2081491"/>
    <lineage>
        <taxon>Eukaryota</taxon>
        <taxon>Haptista</taxon>
        <taxon>Haptophyta</taxon>
        <taxon>Pavlovophyceae</taxon>
        <taxon>Pavlovales</taxon>
        <taxon>Pavlovaceae</taxon>
        <taxon>Diacronema</taxon>
    </lineage>
</organism>
<reference evidence="10" key="1">
    <citation type="submission" date="2021-05" db="EMBL/GenBank/DDBJ databases">
        <title>The genome of the haptophyte Pavlova lutheri (Diacronema luteri, Pavlovales) - a model for lipid biosynthesis in eukaryotic algae.</title>
        <authorList>
            <person name="Hulatt C.J."/>
            <person name="Posewitz M.C."/>
        </authorList>
    </citation>
    <scope>NUCLEOTIDE SEQUENCE</scope>
    <source>
        <strain evidence="10">NIVA-4/92</strain>
    </source>
</reference>
<keyword evidence="3" id="KW-0347">Helicase</keyword>
<evidence type="ECO:0000313" key="11">
    <source>
        <dbReference type="Proteomes" id="UP000751190"/>
    </source>
</evidence>
<dbReference type="PROSITE" id="PS51195">
    <property type="entry name" value="Q_MOTIF"/>
    <property type="match status" value="1"/>
</dbReference>
<evidence type="ECO:0000256" key="5">
    <source>
        <dbReference type="PROSITE-ProRule" id="PRU00552"/>
    </source>
</evidence>
<evidence type="ECO:0008006" key="12">
    <source>
        <dbReference type="Google" id="ProtNLM"/>
    </source>
</evidence>
<dbReference type="Gene3D" id="3.40.50.300">
    <property type="entry name" value="P-loop containing nucleotide triphosphate hydrolases"/>
    <property type="match status" value="2"/>
</dbReference>
<feature type="domain" description="Helicase ATP-binding" evidence="7">
    <location>
        <begin position="174"/>
        <end position="355"/>
    </location>
</feature>
<dbReference type="InterPro" id="IPR014014">
    <property type="entry name" value="RNA_helicase_DEAD_Q_motif"/>
</dbReference>
<evidence type="ECO:0000313" key="10">
    <source>
        <dbReference type="EMBL" id="KAG8470863.1"/>
    </source>
</evidence>
<dbReference type="GO" id="GO:0003676">
    <property type="term" value="F:nucleic acid binding"/>
    <property type="evidence" value="ECO:0007669"/>
    <property type="project" value="InterPro"/>
</dbReference>
<feature type="compositionally biased region" description="Acidic residues" evidence="6">
    <location>
        <begin position="88"/>
        <end position="97"/>
    </location>
</feature>
<dbReference type="Proteomes" id="UP000751190">
    <property type="component" value="Unassembled WGS sequence"/>
</dbReference>
<dbReference type="SMART" id="SM00487">
    <property type="entry name" value="DEXDc"/>
    <property type="match status" value="1"/>
</dbReference>
<dbReference type="InterPro" id="IPR027417">
    <property type="entry name" value="P-loop_NTPase"/>
</dbReference>
<dbReference type="PROSITE" id="PS51192">
    <property type="entry name" value="HELICASE_ATP_BIND_1"/>
    <property type="match status" value="1"/>
</dbReference>
<feature type="short sequence motif" description="Q motif" evidence="5">
    <location>
        <begin position="143"/>
        <end position="171"/>
    </location>
</feature>
<dbReference type="PROSITE" id="PS51194">
    <property type="entry name" value="HELICASE_CTER"/>
    <property type="match status" value="1"/>
</dbReference>
<evidence type="ECO:0000256" key="6">
    <source>
        <dbReference type="SAM" id="MobiDB-lite"/>
    </source>
</evidence>
<dbReference type="Pfam" id="PF00270">
    <property type="entry name" value="DEAD"/>
    <property type="match status" value="1"/>
</dbReference>
<feature type="domain" description="DEAD-box RNA helicase Q" evidence="9">
    <location>
        <begin position="143"/>
        <end position="171"/>
    </location>
</feature>
<keyword evidence="2" id="KW-0378">Hydrolase</keyword>
<sequence length="536" mass="57848">MVAGPRSRRDFSTPREWQTSPDRKWSQLEEDERASAMAKRGEAATDEGLTARRRARREWWAANGDKARTRISTWRARSGPGAAAAADGGDDRDDGDDPYGAPSARPAAGAVMEKVIEVDGAWHDQAALGRAAGQARTDFFAEVSFAQAGASEPLVRALASLGVDAPSHVQALGYKRVLHGQDCLLADRTGSGKTLAYLAPIVQRIHEQEALRGVTGEPGAPLAIVLAPTSELATQALQTARSLARGGVPFRSAVITGDHPWRTQREALGAGLELLVSTPGRLASHLEAGTLALGAVQTIVVDEVDVLLEDEDFQPVWKALREGVPRGASFVFVTATLPKPTEDALRAAFPGLKLAKGPGLHMAVPGVRHVLVECAGASADVALREKLGALDASLAQAQARRTLVFCNSIDDCRAVENHLQRKERRREAYRVLAYHAALTPQRRRAHLQEFVDGGSAEHLVLVATDRASRGIDFSCAEHVVLFDFPRRGDEWLRRVGRVGRGARGGGLVTSLVLPYQAMRARKMLHKTLGQERLWIG</sequence>
<gene>
    <name evidence="10" type="ORF">KFE25_009284</name>
</gene>
<dbReference type="CDD" id="cd00268">
    <property type="entry name" value="DEADc"/>
    <property type="match status" value="1"/>
</dbReference>
<protein>
    <recommendedName>
        <fullName evidence="12">RNA helicase</fullName>
    </recommendedName>
</protein>
<evidence type="ECO:0000256" key="3">
    <source>
        <dbReference type="ARBA" id="ARBA00022806"/>
    </source>
</evidence>
<evidence type="ECO:0000256" key="1">
    <source>
        <dbReference type="ARBA" id="ARBA00022741"/>
    </source>
</evidence>
<dbReference type="GO" id="GO:0003724">
    <property type="term" value="F:RNA helicase activity"/>
    <property type="evidence" value="ECO:0007669"/>
    <property type="project" value="InterPro"/>
</dbReference>
<dbReference type="InterPro" id="IPR044742">
    <property type="entry name" value="DEAD/DEAH_RhlB"/>
</dbReference>
<dbReference type="OMA" id="GPANNDP"/>
<feature type="compositionally biased region" description="Low complexity" evidence="6">
    <location>
        <begin position="75"/>
        <end position="87"/>
    </location>
</feature>
<evidence type="ECO:0000256" key="4">
    <source>
        <dbReference type="ARBA" id="ARBA00022840"/>
    </source>
</evidence>
<dbReference type="GO" id="GO:0016787">
    <property type="term" value="F:hydrolase activity"/>
    <property type="evidence" value="ECO:0007669"/>
    <property type="project" value="UniProtKB-KW"/>
</dbReference>
<dbReference type="InterPro" id="IPR001650">
    <property type="entry name" value="Helicase_C-like"/>
</dbReference>
<proteinExistence type="predicted"/>
<accession>A0A8J5XSF8</accession>
<feature type="domain" description="Helicase C-terminal" evidence="8">
    <location>
        <begin position="389"/>
        <end position="536"/>
    </location>
</feature>
<dbReference type="InterPro" id="IPR011545">
    <property type="entry name" value="DEAD/DEAH_box_helicase_dom"/>
</dbReference>
<dbReference type="SUPFAM" id="SSF52540">
    <property type="entry name" value="P-loop containing nucleoside triphosphate hydrolases"/>
    <property type="match status" value="1"/>
</dbReference>
<dbReference type="PANTHER" id="PTHR47960">
    <property type="entry name" value="DEAD-BOX ATP-DEPENDENT RNA HELICASE 50"/>
    <property type="match status" value="1"/>
</dbReference>
<feature type="region of interest" description="Disordered" evidence="6">
    <location>
        <begin position="1"/>
        <end position="106"/>
    </location>
</feature>
<dbReference type="SMART" id="SM00490">
    <property type="entry name" value="HELICc"/>
    <property type="match status" value="1"/>
</dbReference>
<dbReference type="Pfam" id="PF00271">
    <property type="entry name" value="Helicase_C"/>
    <property type="match status" value="1"/>
</dbReference>
<keyword evidence="1" id="KW-0547">Nucleotide-binding</keyword>
<keyword evidence="4" id="KW-0067">ATP-binding</keyword>
<evidence type="ECO:0000259" key="8">
    <source>
        <dbReference type="PROSITE" id="PS51194"/>
    </source>
</evidence>
<evidence type="ECO:0000256" key="2">
    <source>
        <dbReference type="ARBA" id="ARBA00022801"/>
    </source>
</evidence>
<dbReference type="InterPro" id="IPR014001">
    <property type="entry name" value="Helicase_ATP-bd"/>
</dbReference>
<dbReference type="GO" id="GO:0005524">
    <property type="term" value="F:ATP binding"/>
    <property type="evidence" value="ECO:0007669"/>
    <property type="project" value="UniProtKB-KW"/>
</dbReference>
<dbReference type="EMBL" id="JAGTXO010000001">
    <property type="protein sequence ID" value="KAG8470863.1"/>
    <property type="molecule type" value="Genomic_DNA"/>
</dbReference>
<comment type="caution">
    <text evidence="10">The sequence shown here is derived from an EMBL/GenBank/DDBJ whole genome shotgun (WGS) entry which is preliminary data.</text>
</comment>
<keyword evidence="11" id="KW-1185">Reference proteome</keyword>